<dbReference type="PANTHER" id="PTHR34136:SF1">
    <property type="entry name" value="UDP-N-ACETYL-D-MANNOSAMINURONIC ACID TRANSFERASE"/>
    <property type="match status" value="1"/>
</dbReference>
<dbReference type="PANTHER" id="PTHR34136">
    <property type="match status" value="1"/>
</dbReference>
<evidence type="ECO:0000256" key="1">
    <source>
        <dbReference type="ARBA" id="ARBA00022676"/>
    </source>
</evidence>
<protein>
    <submittedName>
        <fullName evidence="4">Unannotated protein</fullName>
    </submittedName>
</protein>
<gene>
    <name evidence="4" type="ORF">UFOPK1493_00688</name>
</gene>
<keyword evidence="1" id="KW-0328">Glycosyltransferase</keyword>
<evidence type="ECO:0000256" key="3">
    <source>
        <dbReference type="SAM" id="MobiDB-lite"/>
    </source>
</evidence>
<dbReference type="CDD" id="cd06533">
    <property type="entry name" value="Glyco_transf_WecG_TagA"/>
    <property type="match status" value="1"/>
</dbReference>
<sequence length="272" mass="30435">MPDADPGDRTGQDRAGHDRAGGPGRREVRMLNGRFDALTEDEVVDAIADRCRRGERGWVTTVNVAILMTMRRDPALQSFVDRSTLNVVDGQPIVWLGRVLRRPVPERVAGIDLVGRLCRRAEADGLRVFLLGGTREVIDVVGEQMRAAHPQLELAWDDGYFTADQAAERAAAVAAARPDILLVGMGVPRQEQFIDQQWDALGCTVAIGVGGSFDVISGLRRRAPVWMQERGLEWVYRLRQEPQRLFMRYLTTGARFLALSIRAGFVPQYRER</sequence>
<organism evidence="4">
    <name type="scientific">freshwater metagenome</name>
    <dbReference type="NCBI Taxonomy" id="449393"/>
    <lineage>
        <taxon>unclassified sequences</taxon>
        <taxon>metagenomes</taxon>
        <taxon>ecological metagenomes</taxon>
    </lineage>
</organism>
<feature type="region of interest" description="Disordered" evidence="3">
    <location>
        <begin position="1"/>
        <end position="26"/>
    </location>
</feature>
<evidence type="ECO:0000256" key="2">
    <source>
        <dbReference type="ARBA" id="ARBA00022679"/>
    </source>
</evidence>
<reference evidence="4" key="1">
    <citation type="submission" date="2020-05" db="EMBL/GenBank/DDBJ databases">
        <authorList>
            <person name="Chiriac C."/>
            <person name="Salcher M."/>
            <person name="Ghai R."/>
            <person name="Kavagutti S V."/>
        </authorList>
    </citation>
    <scope>NUCLEOTIDE SEQUENCE</scope>
</reference>
<name>A0A6J6C451_9ZZZZ</name>
<dbReference type="AlphaFoldDB" id="A0A6J6C451"/>
<evidence type="ECO:0000313" key="4">
    <source>
        <dbReference type="EMBL" id="CAB4546090.1"/>
    </source>
</evidence>
<dbReference type="EMBL" id="CAEZSR010000015">
    <property type="protein sequence ID" value="CAB4546090.1"/>
    <property type="molecule type" value="Genomic_DNA"/>
</dbReference>
<keyword evidence="2" id="KW-0808">Transferase</keyword>
<dbReference type="NCBIfam" id="TIGR00696">
    <property type="entry name" value="wecG_tagA_cpsF"/>
    <property type="match status" value="1"/>
</dbReference>
<dbReference type="Pfam" id="PF03808">
    <property type="entry name" value="Glyco_tran_WecG"/>
    <property type="match status" value="1"/>
</dbReference>
<proteinExistence type="predicted"/>
<dbReference type="GO" id="GO:0016758">
    <property type="term" value="F:hexosyltransferase activity"/>
    <property type="evidence" value="ECO:0007669"/>
    <property type="project" value="TreeGrafter"/>
</dbReference>
<dbReference type="InterPro" id="IPR004629">
    <property type="entry name" value="WecG_TagA_CpsF"/>
</dbReference>
<accession>A0A6J6C451</accession>